<evidence type="ECO:0000313" key="1">
    <source>
        <dbReference type="EMBL" id="KAF6135334.1"/>
    </source>
</evidence>
<dbReference type="Proteomes" id="UP000541444">
    <property type="component" value="Unassembled WGS sequence"/>
</dbReference>
<dbReference type="AlphaFoldDB" id="A0A7J7KYH8"/>
<name>A0A7J7KYH8_9MAGN</name>
<sequence length="139" mass="16083">MKLISPKNSDTFADSALTRQQLKCQTRQYYCAESTEMVKTRSQSSREAASRHIKQLYDKLAMRYFGSANFNGSPLSPREESYEGMSRLRRHCGGRISICIVRCRRSSCIQWRREQLLLLGPGNWLGRMALILPVQFRIC</sequence>
<protein>
    <submittedName>
        <fullName evidence="1">Uncharacterized protein</fullName>
    </submittedName>
</protein>
<organism evidence="1 2">
    <name type="scientific">Kingdonia uniflora</name>
    <dbReference type="NCBI Taxonomy" id="39325"/>
    <lineage>
        <taxon>Eukaryota</taxon>
        <taxon>Viridiplantae</taxon>
        <taxon>Streptophyta</taxon>
        <taxon>Embryophyta</taxon>
        <taxon>Tracheophyta</taxon>
        <taxon>Spermatophyta</taxon>
        <taxon>Magnoliopsida</taxon>
        <taxon>Ranunculales</taxon>
        <taxon>Circaeasteraceae</taxon>
        <taxon>Kingdonia</taxon>
    </lineage>
</organism>
<evidence type="ECO:0000313" key="2">
    <source>
        <dbReference type="Proteomes" id="UP000541444"/>
    </source>
</evidence>
<proteinExistence type="predicted"/>
<comment type="caution">
    <text evidence="1">The sequence shown here is derived from an EMBL/GenBank/DDBJ whole genome shotgun (WGS) entry which is preliminary data.</text>
</comment>
<keyword evidence="2" id="KW-1185">Reference proteome</keyword>
<dbReference type="EMBL" id="JACGCM010002788">
    <property type="protein sequence ID" value="KAF6135334.1"/>
    <property type="molecule type" value="Genomic_DNA"/>
</dbReference>
<reference evidence="1 2" key="1">
    <citation type="journal article" date="2020" name="IScience">
        <title>Genome Sequencing of the Endangered Kingdonia uniflora (Circaeasteraceae, Ranunculales) Reveals Potential Mechanisms of Evolutionary Specialization.</title>
        <authorList>
            <person name="Sun Y."/>
            <person name="Deng T."/>
            <person name="Zhang A."/>
            <person name="Moore M.J."/>
            <person name="Landis J.B."/>
            <person name="Lin N."/>
            <person name="Zhang H."/>
            <person name="Zhang X."/>
            <person name="Huang J."/>
            <person name="Zhang X."/>
            <person name="Sun H."/>
            <person name="Wang H."/>
        </authorList>
    </citation>
    <scope>NUCLEOTIDE SEQUENCE [LARGE SCALE GENOMIC DNA]</scope>
    <source>
        <strain evidence="1">TB1705</strain>
        <tissue evidence="1">Leaf</tissue>
    </source>
</reference>
<gene>
    <name evidence="1" type="ORF">GIB67_027208</name>
</gene>
<accession>A0A7J7KYH8</accession>